<dbReference type="Pfam" id="PF16859">
    <property type="entry name" value="TetR_C_11"/>
    <property type="match status" value="1"/>
</dbReference>
<dbReference type="Gene3D" id="1.10.357.10">
    <property type="entry name" value="Tetracycline Repressor, domain 2"/>
    <property type="match status" value="1"/>
</dbReference>
<reference evidence="7" key="1">
    <citation type="submission" date="2008-01" db="EMBL/GenBank/DDBJ databases">
        <title>Complete sequence of chromosome of Caulobacter sp. K31.</title>
        <authorList>
            <consortium name="US DOE Joint Genome Institute"/>
            <person name="Copeland A."/>
            <person name="Lucas S."/>
            <person name="Lapidus A."/>
            <person name="Barry K."/>
            <person name="Glavina del Rio T."/>
            <person name="Dalin E."/>
            <person name="Tice H."/>
            <person name="Pitluck S."/>
            <person name="Bruce D."/>
            <person name="Goodwin L."/>
            <person name="Thompson L.S."/>
            <person name="Brettin T."/>
            <person name="Detter J.C."/>
            <person name="Han C."/>
            <person name="Schmutz J."/>
            <person name="Larimer F."/>
            <person name="Land M."/>
            <person name="Hauser L."/>
            <person name="Kyrpides N."/>
            <person name="Kim E."/>
            <person name="Stephens C."/>
            <person name="Richardson P."/>
        </authorList>
    </citation>
    <scope>NUCLEOTIDE SEQUENCE [LARGE SCALE GENOMIC DNA]</scope>
    <source>
        <strain evidence="7">K31</strain>
    </source>
</reference>
<dbReference type="InterPro" id="IPR011075">
    <property type="entry name" value="TetR_C"/>
</dbReference>
<dbReference type="GO" id="GO:0000976">
    <property type="term" value="F:transcription cis-regulatory region binding"/>
    <property type="evidence" value="ECO:0007669"/>
    <property type="project" value="TreeGrafter"/>
</dbReference>
<dbReference type="eggNOG" id="COG1309">
    <property type="taxonomic scope" value="Bacteria"/>
</dbReference>
<gene>
    <name evidence="7" type="ordered locus">Caul_0409</name>
</gene>
<feature type="DNA-binding region" description="H-T-H motif" evidence="4">
    <location>
        <begin position="35"/>
        <end position="54"/>
    </location>
</feature>
<sequence>MTDQLAKRRRGAVLEEVLLEAAWTELAAHGYSDFTMESVAKRAGASRPVIYRRWPTRVSLAAAAISHYVKANPLSVADMGGVRDELCLLLRKFADRAPPRLMRLLFEMTDDMAAAQDNFTHERFPQDALEAIIDRGVARGEIDPARLTPRIIYAPVSLVQHEIAVTAKQITDQAIHEIVDQIFMPLVRPARPAEPWAGRPALKPTAGSSKPTTK</sequence>
<evidence type="ECO:0000256" key="4">
    <source>
        <dbReference type="PROSITE-ProRule" id="PRU00335"/>
    </source>
</evidence>
<dbReference type="KEGG" id="cak:Caul_0409"/>
<keyword evidence="1" id="KW-0805">Transcription regulation</keyword>
<evidence type="ECO:0000256" key="2">
    <source>
        <dbReference type="ARBA" id="ARBA00023125"/>
    </source>
</evidence>
<dbReference type="PANTHER" id="PTHR30055">
    <property type="entry name" value="HTH-TYPE TRANSCRIPTIONAL REGULATOR RUTR"/>
    <property type="match status" value="1"/>
</dbReference>
<evidence type="ECO:0000256" key="3">
    <source>
        <dbReference type="ARBA" id="ARBA00023163"/>
    </source>
</evidence>
<dbReference type="STRING" id="366602.Caul_0409"/>
<dbReference type="InterPro" id="IPR036271">
    <property type="entry name" value="Tet_transcr_reg_TetR-rel_C_sf"/>
</dbReference>
<dbReference type="Gene3D" id="1.10.10.60">
    <property type="entry name" value="Homeodomain-like"/>
    <property type="match status" value="1"/>
</dbReference>
<dbReference type="AlphaFoldDB" id="B0T5I8"/>
<evidence type="ECO:0000256" key="5">
    <source>
        <dbReference type="SAM" id="MobiDB-lite"/>
    </source>
</evidence>
<keyword evidence="2 4" id="KW-0238">DNA-binding</keyword>
<proteinExistence type="predicted"/>
<dbReference type="SUPFAM" id="SSF46689">
    <property type="entry name" value="Homeodomain-like"/>
    <property type="match status" value="1"/>
</dbReference>
<dbReference type="PANTHER" id="PTHR30055:SF148">
    <property type="entry name" value="TETR-FAMILY TRANSCRIPTIONAL REGULATOR"/>
    <property type="match status" value="1"/>
</dbReference>
<protein>
    <submittedName>
        <fullName evidence="7">Transcriptional regulator, TetR family</fullName>
    </submittedName>
</protein>
<dbReference type="EMBL" id="CP000927">
    <property type="protein sequence ID" value="ABZ69546.1"/>
    <property type="molecule type" value="Genomic_DNA"/>
</dbReference>
<dbReference type="Pfam" id="PF00440">
    <property type="entry name" value="TetR_N"/>
    <property type="match status" value="1"/>
</dbReference>
<accession>B0T5I8</accession>
<evidence type="ECO:0000313" key="7">
    <source>
        <dbReference type="EMBL" id="ABZ69546.1"/>
    </source>
</evidence>
<evidence type="ECO:0000256" key="1">
    <source>
        <dbReference type="ARBA" id="ARBA00023015"/>
    </source>
</evidence>
<dbReference type="InterPro" id="IPR009057">
    <property type="entry name" value="Homeodomain-like_sf"/>
</dbReference>
<dbReference type="HOGENOM" id="CLU_069356_25_3_5"/>
<dbReference type="InterPro" id="IPR050109">
    <property type="entry name" value="HTH-type_TetR-like_transc_reg"/>
</dbReference>
<name>B0T5I8_CAUSK</name>
<dbReference type="InterPro" id="IPR001647">
    <property type="entry name" value="HTH_TetR"/>
</dbReference>
<feature type="domain" description="HTH tetR-type" evidence="6">
    <location>
        <begin position="12"/>
        <end position="72"/>
    </location>
</feature>
<dbReference type="GO" id="GO:0003700">
    <property type="term" value="F:DNA-binding transcription factor activity"/>
    <property type="evidence" value="ECO:0007669"/>
    <property type="project" value="TreeGrafter"/>
</dbReference>
<evidence type="ECO:0000259" key="6">
    <source>
        <dbReference type="PROSITE" id="PS50977"/>
    </source>
</evidence>
<dbReference type="SUPFAM" id="SSF48498">
    <property type="entry name" value="Tetracyclin repressor-like, C-terminal domain"/>
    <property type="match status" value="1"/>
</dbReference>
<keyword evidence="3" id="KW-0804">Transcription</keyword>
<organism evidence="7">
    <name type="scientific">Caulobacter sp. (strain K31)</name>
    <dbReference type="NCBI Taxonomy" id="366602"/>
    <lineage>
        <taxon>Bacteria</taxon>
        <taxon>Pseudomonadati</taxon>
        <taxon>Pseudomonadota</taxon>
        <taxon>Alphaproteobacteria</taxon>
        <taxon>Caulobacterales</taxon>
        <taxon>Caulobacteraceae</taxon>
        <taxon>Caulobacter</taxon>
    </lineage>
</organism>
<dbReference type="PROSITE" id="PS50977">
    <property type="entry name" value="HTH_TETR_2"/>
    <property type="match status" value="1"/>
</dbReference>
<dbReference type="OrthoDB" id="9803547at2"/>
<feature type="region of interest" description="Disordered" evidence="5">
    <location>
        <begin position="194"/>
        <end position="214"/>
    </location>
</feature>